<feature type="binding site" evidence="21">
    <location>
        <position position="469"/>
    </location>
    <ligand>
        <name>Mg(2+)</name>
        <dbReference type="ChEBI" id="CHEBI:18420"/>
    </ligand>
</feature>
<evidence type="ECO:0000256" key="14">
    <source>
        <dbReference type="ARBA" id="ARBA00022932"/>
    </source>
</evidence>
<dbReference type="InterPro" id="IPR043519">
    <property type="entry name" value="NT_sf"/>
</dbReference>
<keyword evidence="10" id="KW-0235">DNA replication</keyword>
<dbReference type="FunFam" id="3.30.460.10:FF:000029">
    <property type="entry name" value="DNA polymerase"/>
    <property type="match status" value="1"/>
</dbReference>
<dbReference type="EMBL" id="JAHRHJ020000008">
    <property type="protein sequence ID" value="KAH9303826.1"/>
    <property type="molecule type" value="Genomic_DNA"/>
</dbReference>
<keyword evidence="16" id="KW-0234">DNA repair</keyword>
<keyword evidence="7" id="KW-0237">DNA synthesis</keyword>
<comment type="cofactor">
    <cofactor evidence="2 21">
        <name>Mg(2+)</name>
        <dbReference type="ChEBI" id="CHEBI:18420"/>
    </cofactor>
</comment>
<dbReference type="SMART" id="SM00483">
    <property type="entry name" value="POLXc"/>
    <property type="match status" value="1"/>
</dbReference>
<accession>A0AA38CPZ1</accession>
<feature type="domain" description="BRCT" evidence="23">
    <location>
        <begin position="5"/>
        <end position="99"/>
    </location>
</feature>
<dbReference type="InterPro" id="IPR001357">
    <property type="entry name" value="BRCT_dom"/>
</dbReference>
<comment type="cofactor">
    <cofactor evidence="1">
        <name>Mn(2+)</name>
        <dbReference type="ChEBI" id="CHEBI:29035"/>
    </cofactor>
</comment>
<keyword evidence="9" id="KW-0548">Nucleotidyltransferase</keyword>
<dbReference type="InterPro" id="IPR019843">
    <property type="entry name" value="DNA_pol-X_BS"/>
</dbReference>
<feature type="region of interest" description="Disordered" evidence="22">
    <location>
        <begin position="100"/>
        <end position="195"/>
    </location>
</feature>
<feature type="compositionally biased region" description="Polar residues" evidence="22">
    <location>
        <begin position="137"/>
        <end position="158"/>
    </location>
</feature>
<reference evidence="24 25" key="1">
    <citation type="journal article" date="2021" name="Nat. Plants">
        <title>The Taxus genome provides insights into paclitaxel biosynthesis.</title>
        <authorList>
            <person name="Xiong X."/>
            <person name="Gou J."/>
            <person name="Liao Q."/>
            <person name="Li Y."/>
            <person name="Zhou Q."/>
            <person name="Bi G."/>
            <person name="Li C."/>
            <person name="Du R."/>
            <person name="Wang X."/>
            <person name="Sun T."/>
            <person name="Guo L."/>
            <person name="Liang H."/>
            <person name="Lu P."/>
            <person name="Wu Y."/>
            <person name="Zhang Z."/>
            <person name="Ro D.K."/>
            <person name="Shang Y."/>
            <person name="Huang S."/>
            <person name="Yan J."/>
        </authorList>
    </citation>
    <scope>NUCLEOTIDE SEQUENCE [LARGE SCALE GENOMIC DNA]</scope>
    <source>
        <strain evidence="24">Ta-2019</strain>
    </source>
</reference>
<dbReference type="OMA" id="QEGWITH"/>
<evidence type="ECO:0000256" key="12">
    <source>
        <dbReference type="ARBA" id="ARBA00022763"/>
    </source>
</evidence>
<evidence type="ECO:0000256" key="11">
    <source>
        <dbReference type="ARBA" id="ARBA00022723"/>
    </source>
</evidence>
<evidence type="ECO:0000256" key="2">
    <source>
        <dbReference type="ARBA" id="ARBA00001946"/>
    </source>
</evidence>
<dbReference type="InterPro" id="IPR029398">
    <property type="entry name" value="PolB_thumb"/>
</dbReference>
<dbReference type="SMART" id="SM00292">
    <property type="entry name" value="BRCT"/>
    <property type="match status" value="1"/>
</dbReference>
<evidence type="ECO:0000256" key="17">
    <source>
        <dbReference type="ARBA" id="ARBA00023211"/>
    </source>
</evidence>
<proteinExistence type="inferred from homology"/>
<dbReference type="InterPro" id="IPR036420">
    <property type="entry name" value="BRCT_dom_sf"/>
</dbReference>
<sequence length="522" mass="58788">MASTSPEKRFLGMVVYFVETGVQSRRVQVWKQKLQQLGADIEDHLSKRVTHVFAANSKAVEDKIGAERLKKLKQDVVSYQWLEDCLKEGSKLSVERYRLQVSSEDAPRSESVTNSSEENGTNHVDHNSSRRNKRIKTSISHSKAMSSENQNEGQSSTPIGKDDLTAQEYTSNESGPRKEHLSLGTNSGDLDSNDSKVKALVSGSNTSTGASDNELSMLYSPPNLNRNITEPFEKLRSIYKDALDDDRRSFSYNKAISVLEKLPFKIVNVDQVKGLPAIGKSMRDHIQEIIQTGRMTKLEHFEKDEKIRTISLFGEVWGIGPATASKLYEKGHRTLEDLKKDDSLTTAQRIGLKFFDDLKKKIPRPEVEIMEALLQRAAETILPGVLVVCGGSYRRGKAFCSDMDIVITHPNGKSHKGFLEKFVKYLKEIGFLKEDLMFSIHSIEGTDSGVDTYFGLCTYPDREQRHRIDLKVYPSKMFTFGLIAWTGNDVLNRRLRLLADDKGYKLDDTGLYPVTQSSTGKK</sequence>
<keyword evidence="11 21" id="KW-0479">Metal-binding</keyword>
<dbReference type="InterPro" id="IPR022312">
    <property type="entry name" value="DNA_pol_X"/>
</dbReference>
<dbReference type="GO" id="GO:0003677">
    <property type="term" value="F:DNA binding"/>
    <property type="evidence" value="ECO:0007669"/>
    <property type="project" value="UniProtKB-KW"/>
</dbReference>
<comment type="catalytic activity">
    <reaction evidence="20">
        <text>DNA(n) + a 2'-deoxyribonucleoside 5'-triphosphate = DNA(n+1) + diphosphate</text>
        <dbReference type="Rhea" id="RHEA:22508"/>
        <dbReference type="Rhea" id="RHEA-COMP:17339"/>
        <dbReference type="Rhea" id="RHEA-COMP:17340"/>
        <dbReference type="ChEBI" id="CHEBI:33019"/>
        <dbReference type="ChEBI" id="CHEBI:61560"/>
        <dbReference type="ChEBI" id="CHEBI:173112"/>
        <dbReference type="EC" id="2.7.7.7"/>
    </reaction>
</comment>
<comment type="caution">
    <text evidence="24">The sequence shown here is derived from an EMBL/GenBank/DDBJ whole genome shotgun (WGS) entry which is preliminary data.</text>
</comment>
<dbReference type="PRINTS" id="PR00870">
    <property type="entry name" value="DNAPOLXBETA"/>
</dbReference>
<evidence type="ECO:0000256" key="13">
    <source>
        <dbReference type="ARBA" id="ARBA00022842"/>
    </source>
</evidence>
<dbReference type="PROSITE" id="PS50172">
    <property type="entry name" value="BRCT"/>
    <property type="match status" value="1"/>
</dbReference>
<dbReference type="SUPFAM" id="SSF52113">
    <property type="entry name" value="BRCT domain"/>
    <property type="match status" value="1"/>
</dbReference>
<evidence type="ECO:0000256" key="6">
    <source>
        <dbReference type="ARBA" id="ARBA00016513"/>
    </source>
</evidence>
<evidence type="ECO:0000256" key="18">
    <source>
        <dbReference type="ARBA" id="ARBA00023239"/>
    </source>
</evidence>
<dbReference type="Gene3D" id="3.40.50.10190">
    <property type="entry name" value="BRCT domain"/>
    <property type="match status" value="1"/>
</dbReference>
<evidence type="ECO:0000256" key="15">
    <source>
        <dbReference type="ARBA" id="ARBA00023125"/>
    </source>
</evidence>
<dbReference type="EC" id="2.7.7.7" evidence="5"/>
<evidence type="ECO:0000256" key="20">
    <source>
        <dbReference type="ARBA" id="ARBA00049244"/>
    </source>
</evidence>
<evidence type="ECO:0000259" key="23">
    <source>
        <dbReference type="PROSITE" id="PS50172"/>
    </source>
</evidence>
<dbReference type="GO" id="GO:0005634">
    <property type="term" value="C:nucleus"/>
    <property type="evidence" value="ECO:0007669"/>
    <property type="project" value="UniProtKB-SubCell"/>
</dbReference>
<dbReference type="Pfam" id="PF14792">
    <property type="entry name" value="DNA_pol_B_palm"/>
    <property type="match status" value="1"/>
</dbReference>
<evidence type="ECO:0000256" key="9">
    <source>
        <dbReference type="ARBA" id="ARBA00022695"/>
    </source>
</evidence>
<dbReference type="PANTHER" id="PTHR11276">
    <property type="entry name" value="DNA POLYMERASE TYPE-X FAMILY MEMBER"/>
    <property type="match status" value="1"/>
</dbReference>
<dbReference type="Gene3D" id="1.10.150.110">
    <property type="entry name" value="DNA polymerase beta, N-terminal domain-like"/>
    <property type="match status" value="1"/>
</dbReference>
<feature type="non-terminal residue" evidence="24">
    <location>
        <position position="522"/>
    </location>
</feature>
<evidence type="ECO:0000256" key="21">
    <source>
        <dbReference type="PIRSR" id="PIRSR000817-1"/>
    </source>
</evidence>
<dbReference type="AlphaFoldDB" id="A0AA38CPZ1"/>
<dbReference type="InterPro" id="IPR002054">
    <property type="entry name" value="DNA-dir_DNA_pol_X"/>
</dbReference>
<dbReference type="Pfam" id="PF10391">
    <property type="entry name" value="DNA_pol_lambd_f"/>
    <property type="match status" value="1"/>
</dbReference>
<dbReference type="Pfam" id="PF14716">
    <property type="entry name" value="HHH_8"/>
    <property type="match status" value="1"/>
</dbReference>
<keyword evidence="17" id="KW-0464">Manganese</keyword>
<keyword evidence="19" id="KW-0539">Nucleus</keyword>
<evidence type="ECO:0000256" key="3">
    <source>
        <dbReference type="ARBA" id="ARBA00004123"/>
    </source>
</evidence>
<dbReference type="PANTHER" id="PTHR11276:SF41">
    <property type="entry name" value="DNA POLYMERASE LAMBDA"/>
    <property type="match status" value="1"/>
</dbReference>
<dbReference type="CDD" id="cd00141">
    <property type="entry name" value="NT_POLXc"/>
    <property type="match status" value="1"/>
</dbReference>
<evidence type="ECO:0000313" key="24">
    <source>
        <dbReference type="EMBL" id="KAH9303826.1"/>
    </source>
</evidence>
<evidence type="ECO:0000256" key="7">
    <source>
        <dbReference type="ARBA" id="ARBA00022634"/>
    </source>
</evidence>
<dbReference type="SUPFAM" id="SSF47802">
    <property type="entry name" value="DNA polymerase beta, N-terminal domain-like"/>
    <property type="match status" value="1"/>
</dbReference>
<dbReference type="InterPro" id="IPR037160">
    <property type="entry name" value="DNA_Pol_thumb_sf"/>
</dbReference>
<dbReference type="Pfam" id="PF14791">
    <property type="entry name" value="DNA_pol_B_thumb"/>
    <property type="match status" value="1"/>
</dbReference>
<keyword evidence="12" id="KW-0227">DNA damage</keyword>
<dbReference type="Gene3D" id="3.30.460.10">
    <property type="entry name" value="Beta Polymerase, domain 2"/>
    <property type="match status" value="1"/>
</dbReference>
<feature type="binding site" evidence="21">
    <location>
        <position position="402"/>
    </location>
    <ligand>
        <name>Mg(2+)</name>
        <dbReference type="ChEBI" id="CHEBI:18420"/>
    </ligand>
</feature>
<evidence type="ECO:0000256" key="22">
    <source>
        <dbReference type="SAM" id="MobiDB-lite"/>
    </source>
</evidence>
<dbReference type="GO" id="GO:0006303">
    <property type="term" value="P:double-strand break repair via nonhomologous end joining"/>
    <property type="evidence" value="ECO:0007669"/>
    <property type="project" value="TreeGrafter"/>
</dbReference>
<protein>
    <recommendedName>
        <fullName evidence="6">DNA polymerase lambda</fullName>
        <ecNumber evidence="5">2.7.7.7</ecNumber>
    </recommendedName>
</protein>
<dbReference type="PIRSF" id="PIRSF000817">
    <property type="entry name" value="DNA_NT"/>
    <property type="match status" value="1"/>
</dbReference>
<evidence type="ECO:0000256" key="8">
    <source>
        <dbReference type="ARBA" id="ARBA00022679"/>
    </source>
</evidence>
<dbReference type="SUPFAM" id="SSF81301">
    <property type="entry name" value="Nucleotidyltransferase"/>
    <property type="match status" value="1"/>
</dbReference>
<dbReference type="Proteomes" id="UP000824469">
    <property type="component" value="Unassembled WGS sequence"/>
</dbReference>
<keyword evidence="15" id="KW-0238">DNA-binding</keyword>
<feature type="binding site" evidence="21">
    <location>
        <position position="404"/>
    </location>
    <ligand>
        <name>Mg(2+)</name>
        <dbReference type="ChEBI" id="CHEBI:18420"/>
    </ligand>
</feature>
<dbReference type="FunFam" id="3.40.50.10190:FF:000031">
    <property type="entry name" value="DNA polymerase"/>
    <property type="match status" value="1"/>
</dbReference>
<dbReference type="InterPro" id="IPR018944">
    <property type="entry name" value="DNA_pol_lambd_fingers_domain"/>
</dbReference>
<dbReference type="GO" id="GO:0046872">
    <property type="term" value="F:metal ion binding"/>
    <property type="evidence" value="ECO:0007669"/>
    <property type="project" value="UniProtKB-KW"/>
</dbReference>
<keyword evidence="25" id="KW-1185">Reference proteome</keyword>
<dbReference type="InterPro" id="IPR001726">
    <property type="entry name" value="TdT/Mu"/>
</dbReference>
<dbReference type="InterPro" id="IPR002008">
    <property type="entry name" value="DNA_pol_X_beta-like"/>
</dbReference>
<name>A0AA38CPZ1_TAXCH</name>
<dbReference type="FunFam" id="1.10.150.20:FF:000010">
    <property type="entry name" value="DNA polymerase lambda"/>
    <property type="match status" value="1"/>
</dbReference>
<dbReference type="Gene3D" id="3.30.210.10">
    <property type="entry name" value="DNA polymerase, thumb domain"/>
    <property type="match status" value="1"/>
</dbReference>
<gene>
    <name evidence="24" type="ORF">KI387_008230</name>
</gene>
<dbReference type="InterPro" id="IPR010996">
    <property type="entry name" value="HHH_MUS81"/>
</dbReference>
<organism evidence="24 25">
    <name type="scientific">Taxus chinensis</name>
    <name type="common">Chinese yew</name>
    <name type="synonym">Taxus wallichiana var. chinensis</name>
    <dbReference type="NCBI Taxonomy" id="29808"/>
    <lineage>
        <taxon>Eukaryota</taxon>
        <taxon>Viridiplantae</taxon>
        <taxon>Streptophyta</taxon>
        <taxon>Embryophyta</taxon>
        <taxon>Tracheophyta</taxon>
        <taxon>Spermatophyta</taxon>
        <taxon>Pinopsida</taxon>
        <taxon>Pinidae</taxon>
        <taxon>Conifers II</taxon>
        <taxon>Cupressales</taxon>
        <taxon>Taxaceae</taxon>
        <taxon>Taxus</taxon>
    </lineage>
</organism>
<dbReference type="PROSITE" id="PS00522">
    <property type="entry name" value="DNA_POLYMERASE_X"/>
    <property type="match status" value="1"/>
</dbReference>
<evidence type="ECO:0000256" key="1">
    <source>
        <dbReference type="ARBA" id="ARBA00001936"/>
    </source>
</evidence>
<comment type="subcellular location">
    <subcellularLocation>
        <location evidence="3">Nucleus</location>
    </subcellularLocation>
</comment>
<evidence type="ECO:0000256" key="19">
    <source>
        <dbReference type="ARBA" id="ARBA00023242"/>
    </source>
</evidence>
<evidence type="ECO:0000256" key="10">
    <source>
        <dbReference type="ARBA" id="ARBA00022705"/>
    </source>
</evidence>
<evidence type="ECO:0000256" key="4">
    <source>
        <dbReference type="ARBA" id="ARBA00008323"/>
    </source>
</evidence>
<comment type="similarity">
    <text evidence="4">Belongs to the DNA polymerase type-X family.</text>
</comment>
<evidence type="ECO:0000256" key="16">
    <source>
        <dbReference type="ARBA" id="ARBA00023204"/>
    </source>
</evidence>
<dbReference type="Pfam" id="PF00533">
    <property type="entry name" value="BRCT"/>
    <property type="match status" value="1"/>
</dbReference>
<keyword evidence="18" id="KW-0456">Lyase</keyword>
<keyword evidence="14" id="KW-0239">DNA-directed DNA polymerase</keyword>
<keyword evidence="8" id="KW-0808">Transferase</keyword>
<dbReference type="GO" id="GO:0016829">
    <property type="term" value="F:lyase activity"/>
    <property type="evidence" value="ECO:0007669"/>
    <property type="project" value="UniProtKB-KW"/>
</dbReference>
<dbReference type="Gene3D" id="1.10.150.20">
    <property type="entry name" value="5' to 3' exonuclease, C-terminal subdomain"/>
    <property type="match status" value="1"/>
</dbReference>
<evidence type="ECO:0000313" key="25">
    <source>
        <dbReference type="Proteomes" id="UP000824469"/>
    </source>
</evidence>
<keyword evidence="13 21" id="KW-0460">Magnesium</keyword>
<feature type="compositionally biased region" description="Polar residues" evidence="22">
    <location>
        <begin position="110"/>
        <end position="122"/>
    </location>
</feature>
<dbReference type="GO" id="GO:0006260">
    <property type="term" value="P:DNA replication"/>
    <property type="evidence" value="ECO:0007669"/>
    <property type="project" value="UniProtKB-KW"/>
</dbReference>
<dbReference type="SUPFAM" id="SSF81585">
    <property type="entry name" value="PsbU/PolX domain-like"/>
    <property type="match status" value="1"/>
</dbReference>
<dbReference type="PRINTS" id="PR00869">
    <property type="entry name" value="DNAPOLX"/>
</dbReference>
<dbReference type="InterPro" id="IPR028207">
    <property type="entry name" value="DNA_pol_B_palm_palm"/>
</dbReference>
<dbReference type="InterPro" id="IPR027421">
    <property type="entry name" value="DNA_pol_lamdba_lyase_dom_sf"/>
</dbReference>
<evidence type="ECO:0000256" key="5">
    <source>
        <dbReference type="ARBA" id="ARBA00012417"/>
    </source>
</evidence>
<dbReference type="GO" id="GO:0003887">
    <property type="term" value="F:DNA-directed DNA polymerase activity"/>
    <property type="evidence" value="ECO:0007669"/>
    <property type="project" value="UniProtKB-KW"/>
</dbReference>